<accession>A0AA38JCQ7</accession>
<name>A0AA38JCQ7_9AGAR</name>
<reference evidence="2" key="1">
    <citation type="submission" date="2022-08" db="EMBL/GenBank/DDBJ databases">
        <authorList>
            <consortium name="DOE Joint Genome Institute"/>
            <person name="Min B."/>
            <person name="Sierra-Patev S."/>
            <person name="Naranjo-Ortiz M."/>
            <person name="Looney B."/>
            <person name="Konkel Z."/>
            <person name="Slot J.C."/>
            <person name="Sakamoto Y."/>
            <person name="Steenwyk J.L."/>
            <person name="Rokas A."/>
            <person name="Carro J."/>
            <person name="Camarero S."/>
            <person name="Ferreira P."/>
            <person name="Molpeceres G."/>
            <person name="Ruiz-duenas F.J."/>
            <person name="Serrano A."/>
            <person name="Henrissat B."/>
            <person name="Drula E."/>
            <person name="Hughes K.W."/>
            <person name="Mata J.L."/>
            <person name="Ishikawa N.K."/>
            <person name="Vargas-Isla R."/>
            <person name="Ushijima S."/>
            <person name="Smith C.A."/>
            <person name="Ahrendt S."/>
            <person name="Andreopoulos W."/>
            <person name="He G."/>
            <person name="LaButti K."/>
            <person name="Lipzen A."/>
            <person name="Ng V."/>
            <person name="Riley R."/>
            <person name="Sandor L."/>
            <person name="Barry K."/>
            <person name="Martinez A.T."/>
            <person name="Xiao Y."/>
            <person name="Gibbons J.G."/>
            <person name="Terashima K."/>
            <person name="Hibbett D.S."/>
            <person name="Grigoriev I.V."/>
        </authorList>
    </citation>
    <scope>NUCLEOTIDE SEQUENCE</scope>
    <source>
        <strain evidence="2">ET3784</strain>
    </source>
</reference>
<gene>
    <name evidence="2" type="ORF">DFJ43DRAFT_1162245</name>
</gene>
<feature type="region of interest" description="Disordered" evidence="1">
    <location>
        <begin position="1"/>
        <end position="21"/>
    </location>
</feature>
<evidence type="ECO:0000256" key="1">
    <source>
        <dbReference type="SAM" id="MobiDB-lite"/>
    </source>
</evidence>
<protein>
    <submittedName>
        <fullName evidence="2">Uncharacterized protein</fullName>
    </submittedName>
</protein>
<organism evidence="2 3">
    <name type="scientific">Lentinula guzmanii</name>
    <dbReference type="NCBI Taxonomy" id="2804957"/>
    <lineage>
        <taxon>Eukaryota</taxon>
        <taxon>Fungi</taxon>
        <taxon>Dikarya</taxon>
        <taxon>Basidiomycota</taxon>
        <taxon>Agaricomycotina</taxon>
        <taxon>Agaricomycetes</taxon>
        <taxon>Agaricomycetidae</taxon>
        <taxon>Agaricales</taxon>
        <taxon>Marasmiineae</taxon>
        <taxon>Omphalotaceae</taxon>
        <taxon>Lentinula</taxon>
    </lineage>
</organism>
<comment type="caution">
    <text evidence="2">The sequence shown here is derived from an EMBL/GenBank/DDBJ whole genome shotgun (WGS) entry which is preliminary data.</text>
</comment>
<evidence type="ECO:0000313" key="2">
    <source>
        <dbReference type="EMBL" id="KAJ3710244.1"/>
    </source>
</evidence>
<evidence type="ECO:0000313" key="3">
    <source>
        <dbReference type="Proteomes" id="UP001176059"/>
    </source>
</evidence>
<keyword evidence="3" id="KW-1185">Reference proteome</keyword>
<sequence length="204" mass="21877">MSHNDHSVPLRQDGQAPPIASAAYGGRYTVSHEGHEYTGEAMGSVESISGIRLELKFADGISMILPLNNENPSHGPGGKELWDPHARNFESPLIFSGILQTMRSETTSMSDSDSEHSDIHINVPESTQSTIDAHHTPHPVMYPGPVPGYYWYPHASPSTPIIGAPNQPPSTPIIGTPAQPSLIPILGTHVQSPSTPIQLQSTPS</sequence>
<dbReference type="Proteomes" id="UP001176059">
    <property type="component" value="Unassembled WGS sequence"/>
</dbReference>
<dbReference type="AlphaFoldDB" id="A0AA38JCQ7"/>
<dbReference type="EMBL" id="JANVFO010000143">
    <property type="protein sequence ID" value="KAJ3710244.1"/>
    <property type="molecule type" value="Genomic_DNA"/>
</dbReference>
<reference evidence="2" key="2">
    <citation type="journal article" date="2023" name="Proc. Natl. Acad. Sci. U.S.A.">
        <title>A global phylogenomic analysis of the shiitake genus Lentinula.</title>
        <authorList>
            <person name="Sierra-Patev S."/>
            <person name="Min B."/>
            <person name="Naranjo-Ortiz M."/>
            <person name="Looney B."/>
            <person name="Konkel Z."/>
            <person name="Slot J.C."/>
            <person name="Sakamoto Y."/>
            <person name="Steenwyk J.L."/>
            <person name="Rokas A."/>
            <person name="Carro J."/>
            <person name="Camarero S."/>
            <person name="Ferreira P."/>
            <person name="Molpeceres G."/>
            <person name="Ruiz-Duenas F.J."/>
            <person name="Serrano A."/>
            <person name="Henrissat B."/>
            <person name="Drula E."/>
            <person name="Hughes K.W."/>
            <person name="Mata J.L."/>
            <person name="Ishikawa N.K."/>
            <person name="Vargas-Isla R."/>
            <person name="Ushijima S."/>
            <person name="Smith C.A."/>
            <person name="Donoghue J."/>
            <person name="Ahrendt S."/>
            <person name="Andreopoulos W."/>
            <person name="He G."/>
            <person name="LaButti K."/>
            <person name="Lipzen A."/>
            <person name="Ng V."/>
            <person name="Riley R."/>
            <person name="Sandor L."/>
            <person name="Barry K."/>
            <person name="Martinez A.T."/>
            <person name="Xiao Y."/>
            <person name="Gibbons J.G."/>
            <person name="Terashima K."/>
            <person name="Grigoriev I.V."/>
            <person name="Hibbett D."/>
        </authorList>
    </citation>
    <scope>NUCLEOTIDE SEQUENCE</scope>
    <source>
        <strain evidence="2">ET3784</strain>
    </source>
</reference>
<proteinExistence type="predicted"/>